<dbReference type="Proteomes" id="UP000567885">
    <property type="component" value="Unassembled WGS sequence"/>
</dbReference>
<dbReference type="EMBL" id="JAAGWQ010000062">
    <property type="protein sequence ID" value="KAF5672193.1"/>
    <property type="molecule type" value="Genomic_DNA"/>
</dbReference>
<dbReference type="SUPFAM" id="SSF52768">
    <property type="entry name" value="Arginase/deacetylase"/>
    <property type="match status" value="1"/>
</dbReference>
<feature type="compositionally biased region" description="Low complexity" evidence="1">
    <location>
        <begin position="1"/>
        <end position="14"/>
    </location>
</feature>
<dbReference type="Gene3D" id="3.40.800.20">
    <property type="entry name" value="Histone deacetylase domain"/>
    <property type="match status" value="1"/>
</dbReference>
<feature type="compositionally biased region" description="Polar residues" evidence="1">
    <location>
        <begin position="30"/>
        <end position="43"/>
    </location>
</feature>
<feature type="compositionally biased region" description="Low complexity" evidence="1">
    <location>
        <begin position="1050"/>
        <end position="1061"/>
    </location>
</feature>
<dbReference type="PRINTS" id="PR01270">
    <property type="entry name" value="HDASUPER"/>
</dbReference>
<protein>
    <submittedName>
        <fullName evidence="3">Histone deacetylase HOS3</fullName>
    </submittedName>
</protein>
<dbReference type="InterPro" id="IPR023801">
    <property type="entry name" value="His_deacetylse_dom"/>
</dbReference>
<dbReference type="InterPro" id="IPR023696">
    <property type="entry name" value="Ureohydrolase_dom_sf"/>
</dbReference>
<comment type="caution">
    <text evidence="3">The sequence shown here is derived from an EMBL/GenBank/DDBJ whole genome shotgun (WGS) entry which is preliminary data.</text>
</comment>
<dbReference type="FunFam" id="3.40.800.20:FF:000011">
    <property type="entry name" value="Histone deacetylase HOS3"/>
    <property type="match status" value="1"/>
</dbReference>
<feature type="compositionally biased region" description="Basic and acidic residues" evidence="1">
    <location>
        <begin position="726"/>
        <end position="745"/>
    </location>
</feature>
<dbReference type="Pfam" id="PF00850">
    <property type="entry name" value="Hist_deacetyl"/>
    <property type="match status" value="1"/>
</dbReference>
<proteinExistence type="predicted"/>
<dbReference type="InterPro" id="IPR000286">
    <property type="entry name" value="HDACs"/>
</dbReference>
<dbReference type="CDD" id="cd09998">
    <property type="entry name" value="HDAC_Hos3"/>
    <property type="match status" value="1"/>
</dbReference>
<dbReference type="PANTHER" id="PTHR47558:SF1">
    <property type="entry name" value="HISTONE DEACETYLASE HOS3"/>
    <property type="match status" value="1"/>
</dbReference>
<sequence>MASSPSRPSLPLRRQTSARNLKQPEHDDLTNSLNQLSISTSPARRTPIRLSSAPASPFRPTGRRTSQSPAPNVGPSSRSPSQGRDPSLGAPTLLRKASMNSLRSSNGIGPGSTASRRSSMAHLMSPTGAKTPLSSTPILEKPRPTATSIARNTLRDELHVHHGSTPTRPTHMIVVLNDAVYGHRFSRPRTSRSALSTIVERPERVKAAVLGISAAYVRLGGRHCEGEYPLHPNREAEHITGIPFRIHKTERSLSLLSPAVVNVHGTKWMEELKMMCDAAESKLAMGGKELQRPQANKGTDKSSEKFHEGDLYLCSESLSAMEGALGAVCEAIDTVFGSGPRRAFVGVRPPGHHCSASYPSGFCWVNNVHVGIMHAALEHGLTHAAIIDFDLHHGDGSQAITWQHNTRSNTAAKNAAAWKKSSIGYFSLHDINSYPCEMGDEEKVRSASICIDNAHGQTVWNVHLEPWKTEKEFWQLYETRYSALLDKVRNYLKNQAERLREANLPPKAAIFFSAGFDASEWESAGMQRHKVNVPTEFYARIAQDVVKLAAEEGLHVDGRIISVLEGGYSDRALCSGILSHLSGLAGDQMSEQDSDNVGRLGGEMGQKLGTTSEDAPGDLEQKPVLDSIHAYDPSWWSPSRLDELEALMELPESPPPKLQNAPLPSYFAPTQASTAKVADPVKMRLSLSGLGASMARPQSPPIPEVPWAVATNELRKLLIPSGRQTDSCKPEELNAEASRVRRDRQSILMGIDPKPAPTPAPASRPTSRMSLRDRRAKPAPPEPSTEKAPTSRRRTMGAVTISSDKVNSSHDRSGSQLTSSKAEARGVPSRTNSDEPKVRRTSRRLSEIPMSLTSRDAPEASPIIEADVPAAIEHARTVPNSPARTNTVAGSSVQTKKARNPAPPRKEPAPRAPRGTKKTTTVAGSSRSTTAVQAISPPKSSNKDVASGTTGNDIDSITSGMRKIRINLITKSQKEAKERARQESEKAKKDTSVAPSQSAFEQPTGVSPGAQPSSKIIGHEPGSIVVLNEPHGISPTQPAPLDSRVPTPPTTTSSSSLVTPLQEQDPFESAELASDLVSPALSSPAIPSVSVHPSADADDIFVPYQPDGPAPEPVTRHEPLKWLPPNIPTPSTQTPTATPSPVKKNNLFRYTSGIPFAPRPGQQSQGGKAASNAKPDRAVPGSIDETPETHQH</sequence>
<feature type="compositionally biased region" description="Polar residues" evidence="1">
    <location>
        <begin position="63"/>
        <end position="84"/>
    </location>
</feature>
<organism evidence="3 4">
    <name type="scientific">Fusarium heterosporum</name>
    <dbReference type="NCBI Taxonomy" id="42747"/>
    <lineage>
        <taxon>Eukaryota</taxon>
        <taxon>Fungi</taxon>
        <taxon>Dikarya</taxon>
        <taxon>Ascomycota</taxon>
        <taxon>Pezizomycotina</taxon>
        <taxon>Sordariomycetes</taxon>
        <taxon>Hypocreomycetidae</taxon>
        <taxon>Hypocreales</taxon>
        <taxon>Nectriaceae</taxon>
        <taxon>Fusarium</taxon>
        <taxon>Fusarium heterosporum species complex</taxon>
    </lineage>
</organism>
<dbReference type="OrthoDB" id="5232919at2759"/>
<feature type="domain" description="Histone deacetylase" evidence="2">
    <location>
        <begin position="260"/>
        <end position="583"/>
    </location>
</feature>
<feature type="compositionally biased region" description="Polar residues" evidence="1">
    <location>
        <begin position="918"/>
        <end position="959"/>
    </location>
</feature>
<dbReference type="AlphaFoldDB" id="A0A8H5TMM8"/>
<dbReference type="GO" id="GO:0004407">
    <property type="term" value="F:histone deacetylase activity"/>
    <property type="evidence" value="ECO:0007669"/>
    <property type="project" value="TreeGrafter"/>
</dbReference>
<feature type="compositionally biased region" description="Polar residues" evidence="1">
    <location>
        <begin position="98"/>
        <end position="118"/>
    </location>
</feature>
<evidence type="ECO:0000259" key="2">
    <source>
        <dbReference type="Pfam" id="PF00850"/>
    </source>
</evidence>
<dbReference type="GO" id="GO:0010468">
    <property type="term" value="P:regulation of gene expression"/>
    <property type="evidence" value="ECO:0007669"/>
    <property type="project" value="UniProtKB-ARBA"/>
</dbReference>
<feature type="region of interest" description="Disordered" evidence="1">
    <location>
        <begin position="588"/>
        <end position="619"/>
    </location>
</feature>
<keyword evidence="4" id="KW-1185">Reference proteome</keyword>
<reference evidence="3 4" key="1">
    <citation type="submission" date="2020-05" db="EMBL/GenBank/DDBJ databases">
        <title>Identification and distribution of gene clusters putatively required for synthesis of sphingolipid metabolism inhibitors in phylogenetically diverse species of the filamentous fungus Fusarium.</title>
        <authorList>
            <person name="Kim H.-S."/>
            <person name="Busman M."/>
            <person name="Brown D.W."/>
            <person name="Divon H."/>
            <person name="Uhlig S."/>
            <person name="Proctor R.H."/>
        </authorList>
    </citation>
    <scope>NUCLEOTIDE SEQUENCE [LARGE SCALE GENOMIC DNA]</scope>
    <source>
        <strain evidence="3 4">NRRL 20693</strain>
    </source>
</reference>
<evidence type="ECO:0000313" key="4">
    <source>
        <dbReference type="Proteomes" id="UP000567885"/>
    </source>
</evidence>
<evidence type="ECO:0000256" key="1">
    <source>
        <dbReference type="SAM" id="MobiDB-lite"/>
    </source>
</evidence>
<dbReference type="InterPro" id="IPR037138">
    <property type="entry name" value="His_deacetylse_dom_sf"/>
</dbReference>
<feature type="compositionally biased region" description="Polar residues" evidence="1">
    <location>
        <begin position="878"/>
        <end position="895"/>
    </location>
</feature>
<feature type="region of interest" description="Disordered" evidence="1">
    <location>
        <begin position="720"/>
        <end position="1192"/>
    </location>
</feature>
<feature type="compositionally biased region" description="Basic and acidic residues" evidence="1">
    <location>
        <begin position="972"/>
        <end position="991"/>
    </location>
</feature>
<evidence type="ECO:0000313" key="3">
    <source>
        <dbReference type="EMBL" id="KAF5672193.1"/>
    </source>
</evidence>
<accession>A0A8H5TMM8</accession>
<feature type="compositionally biased region" description="Polar residues" evidence="1">
    <location>
        <begin position="993"/>
        <end position="1014"/>
    </location>
</feature>
<feature type="compositionally biased region" description="Low complexity" evidence="1">
    <location>
        <begin position="1129"/>
        <end position="1141"/>
    </location>
</feature>
<gene>
    <name evidence="3" type="ORF">FHETE_3846</name>
</gene>
<dbReference type="InterPro" id="IPR053244">
    <property type="entry name" value="HDAC_HD_type_1"/>
</dbReference>
<dbReference type="PANTHER" id="PTHR47558">
    <property type="entry name" value="HISTONE DEACETYLASE HOS3"/>
    <property type="match status" value="1"/>
</dbReference>
<feature type="region of interest" description="Disordered" evidence="1">
    <location>
        <begin position="1"/>
        <end position="143"/>
    </location>
</feature>
<dbReference type="GO" id="GO:0005634">
    <property type="term" value="C:nucleus"/>
    <property type="evidence" value="ECO:0007669"/>
    <property type="project" value="TreeGrafter"/>
</dbReference>
<name>A0A8H5TMM8_FUSHE</name>